<dbReference type="OrthoDB" id="5960360at2759"/>
<feature type="non-terminal residue" evidence="1">
    <location>
        <position position="1"/>
    </location>
</feature>
<keyword evidence="2" id="KW-1185">Reference proteome</keyword>
<accession>A0A3M6UI78</accession>
<feature type="non-terminal residue" evidence="1">
    <location>
        <position position="124"/>
    </location>
</feature>
<evidence type="ECO:0000313" key="2">
    <source>
        <dbReference type="Proteomes" id="UP000275408"/>
    </source>
</evidence>
<protein>
    <submittedName>
        <fullName evidence="1">Uncharacterized protein</fullName>
    </submittedName>
</protein>
<name>A0A3M6UI78_POCDA</name>
<reference evidence="1 2" key="1">
    <citation type="journal article" date="2018" name="Sci. Rep.">
        <title>Comparative analysis of the Pocillopora damicornis genome highlights role of immune system in coral evolution.</title>
        <authorList>
            <person name="Cunning R."/>
            <person name="Bay R.A."/>
            <person name="Gillette P."/>
            <person name="Baker A.C."/>
            <person name="Traylor-Knowles N."/>
        </authorList>
    </citation>
    <scope>NUCLEOTIDE SEQUENCE [LARGE SCALE GENOMIC DNA]</scope>
    <source>
        <strain evidence="1">RSMAS</strain>
        <tissue evidence="1">Whole animal</tissue>
    </source>
</reference>
<dbReference type="Proteomes" id="UP000275408">
    <property type="component" value="Unassembled WGS sequence"/>
</dbReference>
<dbReference type="AlphaFoldDB" id="A0A3M6UI78"/>
<proteinExistence type="predicted"/>
<comment type="caution">
    <text evidence="1">The sequence shown here is derived from an EMBL/GenBank/DDBJ whole genome shotgun (WGS) entry which is preliminary data.</text>
</comment>
<sequence length="124" mass="14574">GRVASIVSQLQRDQFSSIQVVPFGNEYSPQQENRHFHLLNLENEIIIKFELRREAQGRFRLQEEQRPFQVPLVHIMSLSQNRIPSPLVQVHVESLCEPGELCQDHLRMTLAYGRTTQRMLIPIW</sequence>
<gene>
    <name evidence="1" type="ORF">pdam_00018691</name>
</gene>
<evidence type="ECO:0000313" key="1">
    <source>
        <dbReference type="EMBL" id="RMX53361.1"/>
    </source>
</evidence>
<organism evidence="1 2">
    <name type="scientific">Pocillopora damicornis</name>
    <name type="common">Cauliflower coral</name>
    <name type="synonym">Millepora damicornis</name>
    <dbReference type="NCBI Taxonomy" id="46731"/>
    <lineage>
        <taxon>Eukaryota</taxon>
        <taxon>Metazoa</taxon>
        <taxon>Cnidaria</taxon>
        <taxon>Anthozoa</taxon>
        <taxon>Hexacorallia</taxon>
        <taxon>Scleractinia</taxon>
        <taxon>Astrocoeniina</taxon>
        <taxon>Pocilloporidae</taxon>
        <taxon>Pocillopora</taxon>
    </lineage>
</organism>
<dbReference type="EMBL" id="RCHS01001465">
    <property type="protein sequence ID" value="RMX53361.1"/>
    <property type="molecule type" value="Genomic_DNA"/>
</dbReference>